<dbReference type="InterPro" id="IPR001303">
    <property type="entry name" value="Aldolase_II/adducin_N"/>
</dbReference>
<keyword evidence="5" id="KW-1185">Reference proteome</keyword>
<dbReference type="SUPFAM" id="SSF53639">
    <property type="entry name" value="AraD/HMP-PK domain-like"/>
    <property type="match status" value="1"/>
</dbReference>
<name>A0A373FQE9_COMTE</name>
<dbReference type="InterPro" id="IPR036409">
    <property type="entry name" value="Aldolase_II/adducin_N_sf"/>
</dbReference>
<dbReference type="Proteomes" id="UP000261948">
    <property type="component" value="Unassembled WGS sequence"/>
</dbReference>
<dbReference type="GO" id="GO:0005856">
    <property type="term" value="C:cytoskeleton"/>
    <property type="evidence" value="ECO:0007669"/>
    <property type="project" value="TreeGrafter"/>
</dbReference>
<gene>
    <name evidence="4" type="ORF">DZC30_04110</name>
</gene>
<dbReference type="SMART" id="SM01007">
    <property type="entry name" value="Aldolase_II"/>
    <property type="match status" value="1"/>
</dbReference>
<dbReference type="Pfam" id="PF00596">
    <property type="entry name" value="Aldolase_II"/>
    <property type="match status" value="1"/>
</dbReference>
<dbReference type="OrthoDB" id="8859181at2"/>
<comment type="similarity">
    <text evidence="1">Belongs to the aldolase class II family.</text>
</comment>
<protein>
    <submittedName>
        <fullName evidence="4">Class II aldolase/adducin family protein</fullName>
    </submittedName>
</protein>
<dbReference type="PANTHER" id="PTHR10672">
    <property type="entry name" value="ADDUCIN"/>
    <property type="match status" value="1"/>
</dbReference>
<dbReference type="PANTHER" id="PTHR10672:SF3">
    <property type="entry name" value="PROTEIN HU-LI TAI SHAO"/>
    <property type="match status" value="1"/>
</dbReference>
<organism evidence="4 5">
    <name type="scientific">Comamonas testosteroni</name>
    <name type="common">Pseudomonas testosteroni</name>
    <dbReference type="NCBI Taxonomy" id="285"/>
    <lineage>
        <taxon>Bacteria</taxon>
        <taxon>Pseudomonadati</taxon>
        <taxon>Pseudomonadota</taxon>
        <taxon>Betaproteobacteria</taxon>
        <taxon>Burkholderiales</taxon>
        <taxon>Comamonadaceae</taxon>
        <taxon>Comamonas</taxon>
    </lineage>
</organism>
<dbReference type="AlphaFoldDB" id="A0A373FQE9"/>
<feature type="region of interest" description="Disordered" evidence="2">
    <location>
        <begin position="1"/>
        <end position="32"/>
    </location>
</feature>
<dbReference type="EMBL" id="QURR01000003">
    <property type="protein sequence ID" value="RGE46404.1"/>
    <property type="molecule type" value="Genomic_DNA"/>
</dbReference>
<dbReference type="Gene3D" id="3.40.225.10">
    <property type="entry name" value="Class II aldolase/adducin N-terminal domain"/>
    <property type="match status" value="1"/>
</dbReference>
<sequence length="289" mass="31293">MARSSSASVAYPTDCNPPNPYIDGTNDEGDKPVSTASLNIPSVQHLVSPEEWQLRVDLAACYRLVAQYGWSDLVFTHISARLPGPEHHFLINPYGLMFDEITASSLVKVDMSCNKLMDSPFPVNPAGFVIHSAVHAVRPDVQCVLHTHTRAGVGVAAQKKGLLPISQQSTFVLASLAYHDYEGVAFREDEAPRLQADMGAANFLMLRNHGLLTCGATIADAFLGMYVFESACQIQLAAQSGGSELTEVNPQIIQGVAHAMKVQTGGLGGQFAWPALLRKLDRTDPSYRN</sequence>
<evidence type="ECO:0000259" key="3">
    <source>
        <dbReference type="SMART" id="SM01007"/>
    </source>
</evidence>
<dbReference type="NCBIfam" id="NF005451">
    <property type="entry name" value="PRK07044.1"/>
    <property type="match status" value="1"/>
</dbReference>
<dbReference type="FunFam" id="3.40.225.10:FF:000013">
    <property type="entry name" value="Class II aldolase"/>
    <property type="match status" value="1"/>
</dbReference>
<dbReference type="InterPro" id="IPR051017">
    <property type="entry name" value="Aldolase-II_Adducin_sf"/>
</dbReference>
<accession>A0A373FQE9</accession>
<comment type="caution">
    <text evidence="4">The sequence shown here is derived from an EMBL/GenBank/DDBJ whole genome shotgun (WGS) entry which is preliminary data.</text>
</comment>
<evidence type="ECO:0000313" key="5">
    <source>
        <dbReference type="Proteomes" id="UP000261948"/>
    </source>
</evidence>
<feature type="domain" description="Class II aldolase/adducin N-terminal" evidence="3">
    <location>
        <begin position="56"/>
        <end position="236"/>
    </location>
</feature>
<proteinExistence type="inferred from homology"/>
<evidence type="ECO:0000256" key="2">
    <source>
        <dbReference type="SAM" id="MobiDB-lite"/>
    </source>
</evidence>
<evidence type="ECO:0000256" key="1">
    <source>
        <dbReference type="ARBA" id="ARBA00037961"/>
    </source>
</evidence>
<evidence type="ECO:0000313" key="4">
    <source>
        <dbReference type="EMBL" id="RGE46404.1"/>
    </source>
</evidence>
<dbReference type="GO" id="GO:0051015">
    <property type="term" value="F:actin filament binding"/>
    <property type="evidence" value="ECO:0007669"/>
    <property type="project" value="TreeGrafter"/>
</dbReference>
<reference evidence="4 5" key="1">
    <citation type="submission" date="2018-08" db="EMBL/GenBank/DDBJ databases">
        <title>Comamonas testosteroni strain SWCO2.</title>
        <authorList>
            <person name="Jiang N."/>
            <person name="Zhang X.Z."/>
        </authorList>
    </citation>
    <scope>NUCLEOTIDE SEQUENCE [LARGE SCALE GENOMIC DNA]</scope>
    <source>
        <strain evidence="4 5">SWCO2</strain>
    </source>
</reference>